<gene>
    <name evidence="2" type="ORF">HDA43_000657</name>
</gene>
<keyword evidence="1" id="KW-0472">Membrane</keyword>
<name>A0A852USB7_9ACTN</name>
<protein>
    <submittedName>
        <fullName evidence="2">Uncharacterized protein</fullName>
    </submittedName>
</protein>
<dbReference type="Proteomes" id="UP000576393">
    <property type="component" value="Unassembled WGS sequence"/>
</dbReference>
<dbReference type="AlphaFoldDB" id="A0A852USB7"/>
<dbReference type="EMBL" id="JACCCO010000001">
    <property type="protein sequence ID" value="NYF38498.1"/>
    <property type="molecule type" value="Genomic_DNA"/>
</dbReference>
<evidence type="ECO:0000313" key="2">
    <source>
        <dbReference type="EMBL" id="NYF38498.1"/>
    </source>
</evidence>
<organism evidence="2 3">
    <name type="scientific">Streptosporangium sandarakinum</name>
    <dbReference type="NCBI Taxonomy" id="1260955"/>
    <lineage>
        <taxon>Bacteria</taxon>
        <taxon>Bacillati</taxon>
        <taxon>Actinomycetota</taxon>
        <taxon>Actinomycetes</taxon>
        <taxon>Streptosporangiales</taxon>
        <taxon>Streptosporangiaceae</taxon>
        <taxon>Streptosporangium</taxon>
    </lineage>
</organism>
<accession>A0A852USB7</accession>
<comment type="caution">
    <text evidence="2">The sequence shown here is derived from an EMBL/GenBank/DDBJ whole genome shotgun (WGS) entry which is preliminary data.</text>
</comment>
<proteinExistence type="predicted"/>
<sequence length="62" mass="6470">MTMFAIAAAIVFVLGLLLGLADGRIAGVGGPAFLVLALLLLTLHQAGMGTPGAWSQAWRRRH</sequence>
<reference evidence="2 3" key="1">
    <citation type="submission" date="2020-07" db="EMBL/GenBank/DDBJ databases">
        <title>Sequencing the genomes of 1000 actinobacteria strains.</title>
        <authorList>
            <person name="Klenk H.-P."/>
        </authorList>
    </citation>
    <scope>NUCLEOTIDE SEQUENCE [LARGE SCALE GENOMIC DNA]</scope>
    <source>
        <strain evidence="2 3">DSM 45763</strain>
    </source>
</reference>
<keyword evidence="1" id="KW-1133">Transmembrane helix</keyword>
<evidence type="ECO:0000313" key="3">
    <source>
        <dbReference type="Proteomes" id="UP000576393"/>
    </source>
</evidence>
<keyword evidence="3" id="KW-1185">Reference proteome</keyword>
<feature type="transmembrane region" description="Helical" evidence="1">
    <location>
        <begin position="33"/>
        <end position="54"/>
    </location>
</feature>
<evidence type="ECO:0000256" key="1">
    <source>
        <dbReference type="SAM" id="Phobius"/>
    </source>
</evidence>
<keyword evidence="1" id="KW-0812">Transmembrane</keyword>